<dbReference type="PROSITE" id="PS50110">
    <property type="entry name" value="RESPONSE_REGULATORY"/>
    <property type="match status" value="1"/>
</dbReference>
<dbReference type="PANTHER" id="PTHR43214">
    <property type="entry name" value="TWO-COMPONENT RESPONSE REGULATOR"/>
    <property type="match status" value="1"/>
</dbReference>
<gene>
    <name evidence="8" type="ORF">GCM10025874_08930</name>
</gene>
<evidence type="ECO:0000313" key="8">
    <source>
        <dbReference type="EMBL" id="GMA27640.1"/>
    </source>
</evidence>
<feature type="domain" description="Response regulatory" evidence="7">
    <location>
        <begin position="5"/>
        <end position="121"/>
    </location>
</feature>
<keyword evidence="9" id="KW-1185">Reference proteome</keyword>
<name>A0AA37UCF7_9MICO</name>
<keyword evidence="4" id="KW-0804">Transcription</keyword>
<dbReference type="GO" id="GO:0003677">
    <property type="term" value="F:DNA binding"/>
    <property type="evidence" value="ECO:0007669"/>
    <property type="project" value="UniProtKB-KW"/>
</dbReference>
<dbReference type="GO" id="GO:0000160">
    <property type="term" value="P:phosphorelay signal transduction system"/>
    <property type="evidence" value="ECO:0007669"/>
    <property type="project" value="InterPro"/>
</dbReference>
<dbReference type="Pfam" id="PF00196">
    <property type="entry name" value="GerE"/>
    <property type="match status" value="1"/>
</dbReference>
<dbReference type="CDD" id="cd17535">
    <property type="entry name" value="REC_NarL-like"/>
    <property type="match status" value="1"/>
</dbReference>
<dbReference type="CDD" id="cd06170">
    <property type="entry name" value="LuxR_C_like"/>
    <property type="match status" value="1"/>
</dbReference>
<dbReference type="SMART" id="SM00421">
    <property type="entry name" value="HTH_LUXR"/>
    <property type="match status" value="1"/>
</dbReference>
<evidence type="ECO:0000256" key="2">
    <source>
        <dbReference type="ARBA" id="ARBA00023015"/>
    </source>
</evidence>
<dbReference type="EMBL" id="BSUL01000001">
    <property type="protein sequence ID" value="GMA27640.1"/>
    <property type="molecule type" value="Genomic_DNA"/>
</dbReference>
<protein>
    <submittedName>
        <fullName evidence="8">DNA-binding response regulator</fullName>
    </submittedName>
</protein>
<evidence type="ECO:0000313" key="9">
    <source>
        <dbReference type="Proteomes" id="UP001157160"/>
    </source>
</evidence>
<proteinExistence type="predicted"/>
<feature type="modified residue" description="4-aspartylphosphate" evidence="5">
    <location>
        <position position="56"/>
    </location>
</feature>
<accession>A0AA37UCF7</accession>
<evidence type="ECO:0000256" key="1">
    <source>
        <dbReference type="ARBA" id="ARBA00022553"/>
    </source>
</evidence>
<sequence length="216" mass="23021">MSDIAVLLADDEPSIRSSLRLLVDSEAGMEVVGEAEDGRGAIELAGELHPDVVLMDVRMPSMDGIAATRALTARGGAMRVIVLTTFDLDEYVYGALASGASGFVLKNSPPAEVLRAIRVVHEGNALLAPEVTKRLIGRFAGRHEHELLAHLTARERETLVLIGRGRSNAEIAAALFVTATTARTYVSRVMAKLQARDRAGLVVIAYESGLVTPSAH</sequence>
<keyword evidence="1 5" id="KW-0597">Phosphoprotein</keyword>
<dbReference type="InterPro" id="IPR011006">
    <property type="entry name" value="CheY-like_superfamily"/>
</dbReference>
<dbReference type="InterPro" id="IPR001789">
    <property type="entry name" value="Sig_transdc_resp-reg_receiver"/>
</dbReference>
<evidence type="ECO:0000256" key="5">
    <source>
        <dbReference type="PROSITE-ProRule" id="PRU00169"/>
    </source>
</evidence>
<evidence type="ECO:0000259" key="6">
    <source>
        <dbReference type="PROSITE" id="PS50043"/>
    </source>
</evidence>
<dbReference type="Gene3D" id="3.40.50.2300">
    <property type="match status" value="1"/>
</dbReference>
<evidence type="ECO:0000259" key="7">
    <source>
        <dbReference type="PROSITE" id="PS50110"/>
    </source>
</evidence>
<evidence type="ECO:0000256" key="4">
    <source>
        <dbReference type="ARBA" id="ARBA00023163"/>
    </source>
</evidence>
<dbReference type="PANTHER" id="PTHR43214:SF24">
    <property type="entry name" value="TRANSCRIPTIONAL REGULATORY PROTEIN NARL-RELATED"/>
    <property type="match status" value="1"/>
</dbReference>
<dbReference type="AlphaFoldDB" id="A0AA37UCF7"/>
<keyword evidence="3 8" id="KW-0238">DNA-binding</keyword>
<organism evidence="8 9">
    <name type="scientific">Arenivirga flava</name>
    <dbReference type="NCBI Taxonomy" id="1930060"/>
    <lineage>
        <taxon>Bacteria</taxon>
        <taxon>Bacillati</taxon>
        <taxon>Actinomycetota</taxon>
        <taxon>Actinomycetes</taxon>
        <taxon>Micrococcales</taxon>
        <taxon>Microbacteriaceae</taxon>
        <taxon>Arenivirga</taxon>
    </lineage>
</organism>
<dbReference type="InterPro" id="IPR016032">
    <property type="entry name" value="Sig_transdc_resp-reg_C-effctor"/>
</dbReference>
<dbReference type="SUPFAM" id="SSF46894">
    <property type="entry name" value="C-terminal effector domain of the bipartite response regulators"/>
    <property type="match status" value="1"/>
</dbReference>
<dbReference type="PRINTS" id="PR00038">
    <property type="entry name" value="HTHLUXR"/>
</dbReference>
<dbReference type="RefSeq" id="WP_284230391.1">
    <property type="nucleotide sequence ID" value="NZ_BSUL01000001.1"/>
</dbReference>
<dbReference type="InterPro" id="IPR039420">
    <property type="entry name" value="WalR-like"/>
</dbReference>
<dbReference type="InterPro" id="IPR000792">
    <property type="entry name" value="Tscrpt_reg_LuxR_C"/>
</dbReference>
<keyword evidence="2" id="KW-0805">Transcription regulation</keyword>
<comment type="caution">
    <text evidence="8">The sequence shown here is derived from an EMBL/GenBank/DDBJ whole genome shotgun (WGS) entry which is preliminary data.</text>
</comment>
<dbReference type="Proteomes" id="UP001157160">
    <property type="component" value="Unassembled WGS sequence"/>
</dbReference>
<dbReference type="SMART" id="SM00448">
    <property type="entry name" value="REC"/>
    <property type="match status" value="1"/>
</dbReference>
<dbReference type="PROSITE" id="PS50043">
    <property type="entry name" value="HTH_LUXR_2"/>
    <property type="match status" value="1"/>
</dbReference>
<dbReference type="SUPFAM" id="SSF52172">
    <property type="entry name" value="CheY-like"/>
    <property type="match status" value="1"/>
</dbReference>
<dbReference type="GO" id="GO:0006355">
    <property type="term" value="P:regulation of DNA-templated transcription"/>
    <property type="evidence" value="ECO:0007669"/>
    <property type="project" value="InterPro"/>
</dbReference>
<reference evidence="8 9" key="1">
    <citation type="journal article" date="2014" name="Int. J. Syst. Evol. Microbiol.">
        <title>Complete genome sequence of Corynebacterium casei LMG S-19264T (=DSM 44701T), isolated from a smear-ripened cheese.</title>
        <authorList>
            <consortium name="US DOE Joint Genome Institute (JGI-PGF)"/>
            <person name="Walter F."/>
            <person name="Albersmeier A."/>
            <person name="Kalinowski J."/>
            <person name="Ruckert C."/>
        </authorList>
    </citation>
    <scope>NUCLEOTIDE SEQUENCE [LARGE SCALE GENOMIC DNA]</scope>
    <source>
        <strain evidence="8 9">NBRC 112289</strain>
    </source>
</reference>
<evidence type="ECO:0000256" key="3">
    <source>
        <dbReference type="ARBA" id="ARBA00023125"/>
    </source>
</evidence>
<dbReference type="InterPro" id="IPR058245">
    <property type="entry name" value="NreC/VraR/RcsB-like_REC"/>
</dbReference>
<feature type="domain" description="HTH luxR-type" evidence="6">
    <location>
        <begin position="144"/>
        <end position="209"/>
    </location>
</feature>
<dbReference type="Pfam" id="PF00072">
    <property type="entry name" value="Response_reg"/>
    <property type="match status" value="1"/>
</dbReference>